<comment type="caution">
    <text evidence="2">The sequence shown here is derived from an EMBL/GenBank/DDBJ whole genome shotgun (WGS) entry which is preliminary data.</text>
</comment>
<feature type="region of interest" description="Disordered" evidence="1">
    <location>
        <begin position="29"/>
        <end position="56"/>
    </location>
</feature>
<protein>
    <submittedName>
        <fullName evidence="2">Uncharacterized protein</fullName>
    </submittedName>
</protein>
<evidence type="ECO:0000256" key="1">
    <source>
        <dbReference type="SAM" id="MobiDB-lite"/>
    </source>
</evidence>
<feature type="non-terminal residue" evidence="2">
    <location>
        <position position="1"/>
    </location>
</feature>
<name>A0A956RSD3_UNCEI</name>
<dbReference type="Proteomes" id="UP000697710">
    <property type="component" value="Unassembled WGS sequence"/>
</dbReference>
<reference evidence="2" key="2">
    <citation type="journal article" date="2021" name="Microbiome">
        <title>Successional dynamics and alternative stable states in a saline activated sludge microbial community over 9 years.</title>
        <authorList>
            <person name="Wang Y."/>
            <person name="Ye J."/>
            <person name="Ju F."/>
            <person name="Liu L."/>
            <person name="Boyd J.A."/>
            <person name="Deng Y."/>
            <person name="Parks D.H."/>
            <person name="Jiang X."/>
            <person name="Yin X."/>
            <person name="Woodcroft B.J."/>
            <person name="Tyson G.W."/>
            <person name="Hugenholtz P."/>
            <person name="Polz M.F."/>
            <person name="Zhang T."/>
        </authorList>
    </citation>
    <scope>NUCLEOTIDE SEQUENCE</scope>
    <source>
        <strain evidence="2">HKST-UBA01</strain>
    </source>
</reference>
<dbReference type="AlphaFoldDB" id="A0A956RSD3"/>
<proteinExistence type="predicted"/>
<organism evidence="2 3">
    <name type="scientific">Eiseniibacteriota bacterium</name>
    <dbReference type="NCBI Taxonomy" id="2212470"/>
    <lineage>
        <taxon>Bacteria</taxon>
        <taxon>Candidatus Eiseniibacteriota</taxon>
    </lineage>
</organism>
<dbReference type="EMBL" id="JAGQHR010000768">
    <property type="protein sequence ID" value="MCA9729614.1"/>
    <property type="molecule type" value="Genomic_DNA"/>
</dbReference>
<reference evidence="2" key="1">
    <citation type="submission" date="2020-04" db="EMBL/GenBank/DDBJ databases">
        <authorList>
            <person name="Zhang T."/>
        </authorList>
    </citation>
    <scope>NUCLEOTIDE SEQUENCE</scope>
    <source>
        <strain evidence="2">HKST-UBA01</strain>
    </source>
</reference>
<accession>A0A956RSD3</accession>
<gene>
    <name evidence="2" type="ORF">KC729_18150</name>
</gene>
<evidence type="ECO:0000313" key="2">
    <source>
        <dbReference type="EMBL" id="MCA9729614.1"/>
    </source>
</evidence>
<sequence>AAVRAALAVSGRYDAVRWEFLLATPAASEACDSPRAPGAGEEPFAEPAEADGAEDGARWAVSLPLLEDRPDGPVVRLA</sequence>
<evidence type="ECO:0000313" key="3">
    <source>
        <dbReference type="Proteomes" id="UP000697710"/>
    </source>
</evidence>
<feature type="compositionally biased region" description="Low complexity" evidence="1">
    <location>
        <begin position="34"/>
        <end position="47"/>
    </location>
</feature>